<organism evidence="1 2">
    <name type="scientific">Cressdnaviricota sp</name>
    <dbReference type="NCBI Taxonomy" id="2748378"/>
    <lineage>
        <taxon>Viruses</taxon>
        <taxon>Monodnaviria</taxon>
        <taxon>Shotokuvirae</taxon>
        <taxon>Cressdnaviricota</taxon>
    </lineage>
</organism>
<accession>A0A345N0W9</accession>
<dbReference type="EMBL" id="MH617562">
    <property type="protein sequence ID" value="AXH77269.1"/>
    <property type="molecule type" value="Genomic_DNA"/>
</dbReference>
<protein>
    <submittedName>
        <fullName evidence="1">Uncharacterized protein</fullName>
    </submittedName>
</protein>
<reference evidence="1 2" key="1">
    <citation type="submission" date="2018-07" db="EMBL/GenBank/DDBJ databases">
        <title>Uncovering a Universe of Circular DNA Viruses in Animal Metagenomes.</title>
        <authorList>
            <person name="Tisza M."/>
            <person name="Buck C."/>
            <person name="Pastrana D."/>
            <person name="Welch N."/>
            <person name="Peretti A."/>
        </authorList>
    </citation>
    <scope>NUCLEOTIDE SEQUENCE [LARGE SCALE GENOMIC DNA]</scope>
    <source>
        <strain evidence="1">Ctbg173</strain>
    </source>
</reference>
<keyword evidence="2" id="KW-1185">Reference proteome</keyword>
<name>A0A345N0W9_9VIRU</name>
<dbReference type="Proteomes" id="UP000273505">
    <property type="component" value="Segment"/>
</dbReference>
<evidence type="ECO:0000313" key="2">
    <source>
        <dbReference type="Proteomes" id="UP000273505"/>
    </source>
</evidence>
<evidence type="ECO:0000313" key="1">
    <source>
        <dbReference type="EMBL" id="AXH77269.1"/>
    </source>
</evidence>
<sequence length="89" mass="9188">MAAATSPSISSGDPLSLGSTGLFRRSLSLLANSPSEHGSFVSSSGVGCVKSVNGSSGCADIRVHERKEKKSAGRTSCHVRLLYNTYLSA</sequence>
<proteinExistence type="predicted"/>